<organism evidence="3">
    <name type="scientific">Anopheles coluzzii</name>
    <name type="common">African malaria mosquito</name>
    <dbReference type="NCBI Taxonomy" id="1518534"/>
    <lineage>
        <taxon>Eukaryota</taxon>
        <taxon>Metazoa</taxon>
        <taxon>Ecdysozoa</taxon>
        <taxon>Arthropoda</taxon>
        <taxon>Hexapoda</taxon>
        <taxon>Insecta</taxon>
        <taxon>Pterygota</taxon>
        <taxon>Neoptera</taxon>
        <taxon>Endopterygota</taxon>
        <taxon>Diptera</taxon>
        <taxon>Nematocera</taxon>
        <taxon>Culicoidea</taxon>
        <taxon>Culicidae</taxon>
        <taxon>Anophelinae</taxon>
        <taxon>Anopheles</taxon>
    </lineage>
</organism>
<feature type="compositionally biased region" description="Basic and acidic residues" evidence="1">
    <location>
        <begin position="201"/>
        <end position="213"/>
    </location>
</feature>
<keyword evidence="2" id="KW-0472">Membrane</keyword>
<proteinExistence type="predicted"/>
<dbReference type="EnsemblMetazoa" id="ACOM037421-RA">
    <property type="protein sequence ID" value="ACOM037421-PA.1"/>
    <property type="gene ID" value="ACOM037421"/>
</dbReference>
<keyword evidence="2" id="KW-0812">Transmembrane</keyword>
<name>A0A8W7PTG3_ANOCL</name>
<protein>
    <recommendedName>
        <fullName evidence="4">Transmembrane protein</fullName>
    </recommendedName>
</protein>
<evidence type="ECO:0000256" key="2">
    <source>
        <dbReference type="SAM" id="Phobius"/>
    </source>
</evidence>
<reference evidence="3" key="1">
    <citation type="submission" date="2022-08" db="UniProtKB">
        <authorList>
            <consortium name="EnsemblMetazoa"/>
        </authorList>
    </citation>
    <scope>IDENTIFICATION</scope>
</reference>
<evidence type="ECO:0000313" key="3">
    <source>
        <dbReference type="EnsemblMetazoa" id="ACOM037421-PA.1"/>
    </source>
</evidence>
<keyword evidence="2" id="KW-1133">Transmembrane helix</keyword>
<evidence type="ECO:0000256" key="1">
    <source>
        <dbReference type="SAM" id="MobiDB-lite"/>
    </source>
</evidence>
<evidence type="ECO:0008006" key="4">
    <source>
        <dbReference type="Google" id="ProtNLM"/>
    </source>
</evidence>
<feature type="transmembrane region" description="Helical" evidence="2">
    <location>
        <begin position="51"/>
        <end position="74"/>
    </location>
</feature>
<feature type="compositionally biased region" description="Basic and acidic residues" evidence="1">
    <location>
        <begin position="165"/>
        <end position="185"/>
    </location>
</feature>
<feature type="region of interest" description="Disordered" evidence="1">
    <location>
        <begin position="164"/>
        <end position="230"/>
    </location>
</feature>
<accession>A0A8W7PTG3</accession>
<sequence>MCKALSDEDDDDELLDELRRLLLVLDFFFWPAALPPDPEATFVTTVCRMRWAASCAFSFWIVSFFSCFSCARSITASSVRASCSSFCFRASCCCCLLLLLLLRAFSSSDRGSFLIVTVGILAASTAATTIAVATEPGLLSRNLSSSFPLADLAARTFGFTSTAGREAERRLAGEPDRSRRERSTELPEPVLSRRRRLLCSGDRERDRLSDRSRRERRGGPSSWLRDRRDR</sequence>
<feature type="transmembrane region" description="Helical" evidence="2">
    <location>
        <begin position="111"/>
        <end position="133"/>
    </location>
</feature>
<feature type="transmembrane region" description="Helical" evidence="2">
    <location>
        <begin position="86"/>
        <end position="105"/>
    </location>
</feature>
<dbReference type="AlphaFoldDB" id="A0A8W7PTG3"/>
<dbReference type="Proteomes" id="UP000075882">
    <property type="component" value="Unassembled WGS sequence"/>
</dbReference>